<gene>
    <name evidence="1" type="ORF">ESZ48_09910</name>
</gene>
<evidence type="ECO:0000313" key="1">
    <source>
        <dbReference type="EMBL" id="RXJ50283.1"/>
    </source>
</evidence>
<evidence type="ECO:0000313" key="2">
    <source>
        <dbReference type="Proteomes" id="UP000289792"/>
    </source>
</evidence>
<dbReference type="AlphaFoldDB" id="A0A4Q0XIW3"/>
<comment type="caution">
    <text evidence="1">The sequence shown here is derived from an EMBL/GenBank/DDBJ whole genome shotgun (WGS) entry which is preliminary data.</text>
</comment>
<keyword evidence="2" id="KW-1185">Reference proteome</keyword>
<dbReference type="RefSeq" id="WP_129017253.1">
    <property type="nucleotide sequence ID" value="NZ_SDDZ01000004.1"/>
</dbReference>
<name>A0A4Q0XIW3_9FLAO</name>
<dbReference type="EMBL" id="SDDZ01000004">
    <property type="protein sequence ID" value="RXJ50283.1"/>
    <property type="molecule type" value="Genomic_DNA"/>
</dbReference>
<dbReference type="Proteomes" id="UP000289792">
    <property type="component" value="Unassembled WGS sequence"/>
</dbReference>
<accession>A0A4Q0XIW3</accession>
<sequence>MSKIRTLFKRLFSNNSTLKICLDEDLVFYSINFKELTTNFVFDVEDLYDERVKGIPAFLIFQNPSTGDHQNYTYFESQRLKEKQPYALLYYDCAGAFATRAVSMVSNLELRKIEIKKHRIDKRI</sequence>
<protein>
    <submittedName>
        <fullName evidence="1">Uncharacterized protein</fullName>
    </submittedName>
</protein>
<dbReference type="OrthoDB" id="9916373at2"/>
<proteinExistence type="predicted"/>
<organism evidence="1 2">
    <name type="scientific">Gelidibacter gilvus</name>
    <dbReference type="NCBI Taxonomy" id="59602"/>
    <lineage>
        <taxon>Bacteria</taxon>
        <taxon>Pseudomonadati</taxon>
        <taxon>Bacteroidota</taxon>
        <taxon>Flavobacteriia</taxon>
        <taxon>Flavobacteriales</taxon>
        <taxon>Flavobacteriaceae</taxon>
        <taxon>Gelidibacter</taxon>
    </lineage>
</organism>
<reference evidence="1 2" key="1">
    <citation type="submission" date="2019-01" db="EMBL/GenBank/DDBJ databases">
        <title>Genome sequence of the Antarctic species Gelidibacter gilvus ACAM 158(T).</title>
        <authorList>
            <person name="Bowman J.P."/>
        </authorList>
    </citation>
    <scope>NUCLEOTIDE SEQUENCE [LARGE SCALE GENOMIC DNA]</scope>
    <source>
        <strain evidence="1 2">IC158</strain>
    </source>
</reference>